<dbReference type="Pfam" id="PF01327">
    <property type="entry name" value="Pep_deformylase"/>
    <property type="match status" value="1"/>
</dbReference>
<evidence type="ECO:0000313" key="4">
    <source>
        <dbReference type="EMBL" id="SKA61111.1"/>
    </source>
</evidence>
<keyword evidence="3" id="KW-0479">Metal-binding</keyword>
<evidence type="ECO:0000256" key="2">
    <source>
        <dbReference type="ARBA" id="ARBA00023004"/>
    </source>
</evidence>
<dbReference type="PIRSF" id="PIRSF004749">
    <property type="entry name" value="Pep_def"/>
    <property type="match status" value="1"/>
</dbReference>
<dbReference type="EC" id="3.5.1.88" evidence="3"/>
<feature type="binding site" evidence="3">
    <location>
        <position position="91"/>
    </location>
    <ligand>
        <name>Fe cation</name>
        <dbReference type="ChEBI" id="CHEBI:24875"/>
    </ligand>
</feature>
<dbReference type="SUPFAM" id="SSF56420">
    <property type="entry name" value="Peptide deformylase"/>
    <property type="match status" value="1"/>
</dbReference>
<keyword evidence="3" id="KW-0378">Hydrolase</keyword>
<dbReference type="GO" id="GO:0006412">
    <property type="term" value="P:translation"/>
    <property type="evidence" value="ECO:0007669"/>
    <property type="project" value="UniProtKB-UniRule"/>
</dbReference>
<feature type="binding site" evidence="3">
    <location>
        <position position="137"/>
    </location>
    <ligand>
        <name>Fe cation</name>
        <dbReference type="ChEBI" id="CHEBI:24875"/>
    </ligand>
</feature>
<dbReference type="InterPro" id="IPR036821">
    <property type="entry name" value="Peptide_deformylase_sf"/>
</dbReference>
<reference evidence="4 5" key="1">
    <citation type="submission" date="2017-02" db="EMBL/GenBank/DDBJ databases">
        <authorList>
            <person name="Peterson S.W."/>
        </authorList>
    </citation>
    <scope>NUCLEOTIDE SEQUENCE [LARGE SCALE GENOMIC DNA]</scope>
    <source>
        <strain evidence="4 5">ATCC 35992</strain>
    </source>
</reference>
<keyword evidence="5" id="KW-1185">Reference proteome</keyword>
<dbReference type="HAMAP" id="MF_00163">
    <property type="entry name" value="Pep_deformylase"/>
    <property type="match status" value="1"/>
</dbReference>
<accession>A0A1T4V996</accession>
<dbReference type="Proteomes" id="UP000190814">
    <property type="component" value="Unassembled WGS sequence"/>
</dbReference>
<comment type="similarity">
    <text evidence="1 3">Belongs to the polypeptide deformylase family.</text>
</comment>
<keyword evidence="3" id="KW-0648">Protein biosynthesis</keyword>
<keyword evidence="2 3" id="KW-0408">Iron</keyword>
<organism evidence="4 5">
    <name type="scientific">Eubacterium uniforme</name>
    <dbReference type="NCBI Taxonomy" id="39495"/>
    <lineage>
        <taxon>Bacteria</taxon>
        <taxon>Bacillati</taxon>
        <taxon>Bacillota</taxon>
        <taxon>Clostridia</taxon>
        <taxon>Eubacteriales</taxon>
        <taxon>Eubacteriaceae</taxon>
        <taxon>Eubacterium</taxon>
    </lineage>
</organism>
<comment type="catalytic activity">
    <reaction evidence="3">
        <text>N-terminal N-formyl-L-methionyl-[peptide] + H2O = N-terminal L-methionyl-[peptide] + formate</text>
        <dbReference type="Rhea" id="RHEA:24420"/>
        <dbReference type="Rhea" id="RHEA-COMP:10639"/>
        <dbReference type="Rhea" id="RHEA-COMP:10640"/>
        <dbReference type="ChEBI" id="CHEBI:15377"/>
        <dbReference type="ChEBI" id="CHEBI:15740"/>
        <dbReference type="ChEBI" id="CHEBI:49298"/>
        <dbReference type="ChEBI" id="CHEBI:64731"/>
        <dbReference type="EC" id="3.5.1.88"/>
    </reaction>
</comment>
<dbReference type="GO" id="GO:0046872">
    <property type="term" value="F:metal ion binding"/>
    <property type="evidence" value="ECO:0007669"/>
    <property type="project" value="UniProtKB-KW"/>
</dbReference>
<dbReference type="GO" id="GO:0042586">
    <property type="term" value="F:peptide deformylase activity"/>
    <property type="evidence" value="ECO:0007669"/>
    <property type="project" value="UniProtKB-UniRule"/>
</dbReference>
<comment type="function">
    <text evidence="3">Removes the formyl group from the N-terminal Met of newly synthesized proteins. Requires at least a dipeptide for an efficient rate of reaction. N-terminal L-methionine is a prerequisite for activity but the enzyme has broad specificity at other positions.</text>
</comment>
<proteinExistence type="inferred from homology"/>
<evidence type="ECO:0000313" key="5">
    <source>
        <dbReference type="Proteomes" id="UP000190814"/>
    </source>
</evidence>
<dbReference type="OrthoDB" id="9784988at2"/>
<dbReference type="CDD" id="cd00487">
    <property type="entry name" value="Pep_deformylase"/>
    <property type="match status" value="1"/>
</dbReference>
<dbReference type="EMBL" id="FUXZ01000003">
    <property type="protein sequence ID" value="SKA61111.1"/>
    <property type="molecule type" value="Genomic_DNA"/>
</dbReference>
<dbReference type="AlphaFoldDB" id="A0A1T4V996"/>
<comment type="cofactor">
    <cofactor evidence="3">
        <name>Fe(2+)</name>
        <dbReference type="ChEBI" id="CHEBI:29033"/>
    </cofactor>
    <text evidence="3">Binds 1 Fe(2+) ion.</text>
</comment>
<dbReference type="InterPro" id="IPR023635">
    <property type="entry name" value="Peptide_deformylase"/>
</dbReference>
<sequence>MALRAIRVLGESGDASLRKKCREVTKMTPRIRDLIDDMFDTMYDAQGVGLAAPQVGVLRRVVVIDIGDGPIVLINPEIIEREGEQREYEGCLSVPGKSAYVIRPQRVVFRAYDEEMNQFESEAEGLLARAVCHELDHLDGVMYVDKLDGPLLNNDEIFLEEELEDEEETKAE</sequence>
<evidence type="ECO:0000256" key="3">
    <source>
        <dbReference type="HAMAP-Rule" id="MF_00163"/>
    </source>
</evidence>
<gene>
    <name evidence="3" type="primary">def</name>
    <name evidence="4" type="ORF">SAMN02745111_00377</name>
</gene>
<dbReference type="PANTHER" id="PTHR10458:SF22">
    <property type="entry name" value="PEPTIDE DEFORMYLASE"/>
    <property type="match status" value="1"/>
</dbReference>
<dbReference type="NCBIfam" id="NF001159">
    <property type="entry name" value="PRK00150.1-3"/>
    <property type="match status" value="1"/>
</dbReference>
<dbReference type="PANTHER" id="PTHR10458">
    <property type="entry name" value="PEPTIDE DEFORMYLASE"/>
    <property type="match status" value="1"/>
</dbReference>
<name>A0A1T4V996_9FIRM</name>
<dbReference type="PRINTS" id="PR01576">
    <property type="entry name" value="PDEFORMYLASE"/>
</dbReference>
<dbReference type="NCBIfam" id="TIGR00079">
    <property type="entry name" value="pept_deformyl"/>
    <property type="match status" value="1"/>
</dbReference>
<evidence type="ECO:0000256" key="1">
    <source>
        <dbReference type="ARBA" id="ARBA00010759"/>
    </source>
</evidence>
<protein>
    <recommendedName>
        <fullName evidence="3">Peptide deformylase</fullName>
        <shortName evidence="3">PDF</shortName>
        <ecNumber evidence="3">3.5.1.88</ecNumber>
    </recommendedName>
    <alternativeName>
        <fullName evidence="3">Polypeptide deformylase</fullName>
    </alternativeName>
</protein>
<feature type="binding site" evidence="3">
    <location>
        <position position="133"/>
    </location>
    <ligand>
        <name>Fe cation</name>
        <dbReference type="ChEBI" id="CHEBI:24875"/>
    </ligand>
</feature>
<dbReference type="Gene3D" id="3.90.45.10">
    <property type="entry name" value="Peptide deformylase"/>
    <property type="match status" value="1"/>
</dbReference>
<dbReference type="STRING" id="39495.SAMN02745111_00377"/>
<feature type="active site" evidence="3">
    <location>
        <position position="134"/>
    </location>
</feature>
<dbReference type="RefSeq" id="WP_078765270.1">
    <property type="nucleotide sequence ID" value="NZ_FUXZ01000003.1"/>
</dbReference>